<keyword evidence="2" id="KW-1185">Reference proteome</keyword>
<name>A0ABQ3KBG6_9DEIO</name>
<evidence type="ECO:0000313" key="2">
    <source>
        <dbReference type="Proteomes" id="UP000632154"/>
    </source>
</evidence>
<accession>A0ABQ3KBG6</accession>
<reference evidence="2" key="1">
    <citation type="journal article" date="2019" name="Int. J. Syst. Evol. Microbiol.">
        <title>The Global Catalogue of Microorganisms (GCM) 10K type strain sequencing project: providing services to taxonomists for standard genome sequencing and annotation.</title>
        <authorList>
            <consortium name="The Broad Institute Genomics Platform"/>
            <consortium name="The Broad Institute Genome Sequencing Center for Infectious Disease"/>
            <person name="Wu L."/>
            <person name="Ma J."/>
        </authorList>
    </citation>
    <scope>NUCLEOTIDE SEQUENCE [LARGE SCALE GENOMIC DNA]</scope>
    <source>
        <strain evidence="2">CGMCC 1.18439</strain>
    </source>
</reference>
<protein>
    <recommendedName>
        <fullName evidence="3">PRTRC system protein B</fullName>
    </recommendedName>
</protein>
<gene>
    <name evidence="1" type="ORF">GCM10017783_24910</name>
</gene>
<comment type="caution">
    <text evidence="1">The sequence shown here is derived from an EMBL/GenBank/DDBJ whole genome shotgun (WGS) entry which is preliminary data.</text>
</comment>
<dbReference type="Pfam" id="PF14460">
    <property type="entry name" value="Prok-E2_D"/>
    <property type="match status" value="1"/>
</dbReference>
<organism evidence="1 2">
    <name type="scientific">Deinococcus piscis</name>
    <dbReference type="NCBI Taxonomy" id="394230"/>
    <lineage>
        <taxon>Bacteria</taxon>
        <taxon>Thermotogati</taxon>
        <taxon>Deinococcota</taxon>
        <taxon>Deinococci</taxon>
        <taxon>Deinococcales</taxon>
        <taxon>Deinococcaceae</taxon>
        <taxon>Deinococcus</taxon>
    </lineage>
</organism>
<dbReference type="RefSeq" id="WP_189644081.1">
    <property type="nucleotide sequence ID" value="NZ_BNAL01000052.1"/>
</dbReference>
<sequence length="234" mass="25915">MELNLATPFSELHACKAIIVYGTSDRQLNMTCQHDILVGEQGAVLGPGQQVTEELIENLRNMNGLRRERLILLPPEVIAISGKHVAWTVPGRVRPMALHSNDRAVQAFDGVPLPQPHLLFIAGPGTLHIYALASSERPQSDTPLYRAPYMNIFSSSQMCRGNVPLPAEPDVSRLRDYEDLFFLSNSTGGNVFLPPTIPSYGRLLELCHERGHFDTQWLVPTRQTLGDVIQGGVQ</sequence>
<dbReference type="Proteomes" id="UP000632154">
    <property type="component" value="Unassembled WGS sequence"/>
</dbReference>
<evidence type="ECO:0000313" key="1">
    <source>
        <dbReference type="EMBL" id="GHG11604.1"/>
    </source>
</evidence>
<dbReference type="EMBL" id="BNAL01000052">
    <property type="protein sequence ID" value="GHG11604.1"/>
    <property type="molecule type" value="Genomic_DNA"/>
</dbReference>
<proteinExistence type="predicted"/>
<evidence type="ECO:0008006" key="3">
    <source>
        <dbReference type="Google" id="ProtNLM"/>
    </source>
</evidence>
<dbReference type="InterPro" id="IPR032787">
    <property type="entry name" value="Prok-E2_D"/>
</dbReference>